<dbReference type="InterPro" id="IPR052179">
    <property type="entry name" value="DD-CPase-like"/>
</dbReference>
<dbReference type="RefSeq" id="WP_369000381.1">
    <property type="nucleotide sequence ID" value="NZ_CP158487.1"/>
</dbReference>
<dbReference type="InterPro" id="IPR003709">
    <property type="entry name" value="VanY-like_core_dom"/>
</dbReference>
<feature type="domain" description="D-alanyl-D-alanine carboxypeptidase-like core" evidence="3">
    <location>
        <begin position="897"/>
        <end position="1006"/>
    </location>
</feature>
<feature type="transmembrane region" description="Helical" evidence="2">
    <location>
        <begin position="108"/>
        <end position="132"/>
    </location>
</feature>
<feature type="region of interest" description="Disordered" evidence="1">
    <location>
        <begin position="838"/>
        <end position="897"/>
    </location>
</feature>
<dbReference type="InterPro" id="IPR009045">
    <property type="entry name" value="Zn_M74/Hedgehog-like"/>
</dbReference>
<evidence type="ECO:0000313" key="4">
    <source>
        <dbReference type="EMBL" id="XDN89097.1"/>
    </source>
</evidence>
<keyword evidence="2" id="KW-1133">Transmembrane helix</keyword>
<feature type="compositionally biased region" description="Basic and acidic residues" evidence="1">
    <location>
        <begin position="52"/>
        <end position="63"/>
    </location>
</feature>
<dbReference type="AlphaFoldDB" id="A0AB39JAT7"/>
<feature type="region of interest" description="Disordered" evidence="1">
    <location>
        <begin position="1"/>
        <end position="92"/>
    </location>
</feature>
<evidence type="ECO:0000256" key="2">
    <source>
        <dbReference type="SAM" id="Phobius"/>
    </source>
</evidence>
<sequence>MARVDYTTDSETDSRLNPAEQARFDQISADLDSGSELSNREKDAINDLESQFDNKDSDLDPNRNDSASEAVNGQESSIPNNGFYQPSGKRKKKSPVTFKSLLKKRGPIAAIAGILGLGGGIMGAFISPAGMLPNIMENFTQKNDSASIVKESRAKKVMNKMIEASDDTGICKSKKIRCKTGRLSNRALKKFKKSGLIPVDADGKEMDIKGRGYPEKNPTHWKIEGVNDGKPIEASKLKDELLKKENRKIASKVYGRTGLLKMRFRAWTGKHMSKLYKKFNLKRNNAMSKIDKKLKVTERIKKFREGMPKFNNSTAINNVKTGINKMGGKLKKGALAYTIAAGYCLAVKIPNIIAAGVTAVQLAPLLGLVMDVILSPGSQAKASGLDSQPAAALLFGQKASAAESAGSGFSQETMETIGDMLTQRGKMKGSENTEGSALDSPFLLAAMGVNNDKPGIAKNYVPGYSIVTNPIIRKINDLNGATQGACDFILSPITMYAFMAIEGAATAAAGGWPKLLTWAGSQTLSAIIIKAAEVAIGDQVKTILEELAKKFLVPNNAQYKDLGDALGVGAAAFFASGSMGQMLPGLKMSQLAEFNGIQIANEEFQKEMDIASLSPFDTSSRYTFLGSIFHNMGNMMMANGTYSKTPVAMLSNILRLPSMALSYSSTAKAANGMYSDKYCGYAKDFYMGSGSSEDPAINLAGLPCTGITKSQDNMSVEEAIQIAEDEGWIKKDADIPDGATISDLMTSGYIVEGTPLYDFIEDCSDASSGNYWFNSGGCVAPTNSKQAATTATSTTYKDAEGKDVTNESFGAENSAKQYDDRKLSAMSVLLIDFQIAQSINGEDDEEDTPSTTTKAPDNGEAVGEPQLEEAQQDGWGGHSNGEIPDSELQTLSFSPGNKMNKKAATAMEEMNKAYKADNGSDLTINEAYRDCATQIRYSKELGSRAAPAPPCISNHGWGLAADIEVGAFGSSTYNWLKANAHKYGYVHPAWAEPGGSKPEQWHWEYARKV</sequence>
<dbReference type="CDD" id="cd14814">
    <property type="entry name" value="Peptidase_M15"/>
    <property type="match status" value="1"/>
</dbReference>
<reference evidence="4" key="1">
    <citation type="submission" date="2024-06" db="EMBL/GenBank/DDBJ databases">
        <authorList>
            <person name="Atkinson C."/>
            <person name="McLean J."/>
            <person name="Gallagher L."/>
            <person name="Bor B."/>
            <person name="Mougous J."/>
        </authorList>
    </citation>
    <scope>NUCLEOTIDE SEQUENCE</scope>
    <source>
        <strain evidence="4">TM7-074</strain>
    </source>
</reference>
<dbReference type="Pfam" id="PF02557">
    <property type="entry name" value="VanY"/>
    <property type="match status" value="1"/>
</dbReference>
<evidence type="ECO:0000256" key="1">
    <source>
        <dbReference type="SAM" id="MobiDB-lite"/>
    </source>
</evidence>
<dbReference type="PANTHER" id="PTHR34385">
    <property type="entry name" value="D-ALANYL-D-ALANINE CARBOXYPEPTIDASE"/>
    <property type="match status" value="1"/>
</dbReference>
<dbReference type="GO" id="GO:0008233">
    <property type="term" value="F:peptidase activity"/>
    <property type="evidence" value="ECO:0007669"/>
    <property type="project" value="InterPro"/>
</dbReference>
<feature type="compositionally biased region" description="Polar residues" evidence="1">
    <location>
        <begin position="887"/>
        <end position="897"/>
    </location>
</feature>
<feature type="compositionally biased region" description="Polar residues" evidence="1">
    <location>
        <begin position="64"/>
        <end position="84"/>
    </location>
</feature>
<dbReference type="PANTHER" id="PTHR34385:SF1">
    <property type="entry name" value="PEPTIDOGLYCAN L-ALANYL-D-GLUTAMATE ENDOPEPTIDASE CWLK"/>
    <property type="match status" value="1"/>
</dbReference>
<protein>
    <submittedName>
        <fullName evidence="4">M15 family metallopeptidase</fullName>
    </submittedName>
</protein>
<dbReference type="GO" id="GO:0006508">
    <property type="term" value="P:proteolysis"/>
    <property type="evidence" value="ECO:0007669"/>
    <property type="project" value="InterPro"/>
</dbReference>
<keyword evidence="2" id="KW-0812">Transmembrane</keyword>
<name>A0AB39JAT7_9BACT</name>
<dbReference type="SUPFAM" id="SSF55166">
    <property type="entry name" value="Hedgehog/DD-peptidase"/>
    <property type="match status" value="1"/>
</dbReference>
<accession>A0AB39JAT7</accession>
<evidence type="ECO:0000259" key="3">
    <source>
        <dbReference type="Pfam" id="PF02557"/>
    </source>
</evidence>
<dbReference type="EMBL" id="CP158487">
    <property type="protein sequence ID" value="XDN89097.1"/>
    <property type="molecule type" value="Genomic_DNA"/>
</dbReference>
<gene>
    <name evidence="4" type="ORF">TM074_00035</name>
</gene>
<proteinExistence type="predicted"/>
<dbReference type="Gene3D" id="3.30.1380.10">
    <property type="match status" value="1"/>
</dbReference>
<organism evidence="4">
    <name type="scientific">Candidatus Nanosynbacter sp. TM7-074</name>
    <dbReference type="NCBI Taxonomy" id="3158573"/>
    <lineage>
        <taxon>Bacteria</taxon>
        <taxon>Candidatus Saccharimonadota</taxon>
        <taxon>Candidatus Saccharimonadia</taxon>
        <taxon>Candidatus Nanosynbacterales</taxon>
        <taxon>Candidatus Nanosynbacteraceae</taxon>
        <taxon>Candidatus Nanosynbacter</taxon>
    </lineage>
</organism>
<keyword evidence="2" id="KW-0472">Membrane</keyword>